<dbReference type="AlphaFoldDB" id="A0A5J5DWF3"/>
<evidence type="ECO:0000313" key="2">
    <source>
        <dbReference type="EMBL" id="KAA8820960.1"/>
    </source>
</evidence>
<sequence>MTLATMSPETSSGSVQSAGVLTRLRNGVHRRVCMLDARLRTVAAEPEKGAVTAEYAVVIVAAAAFAVVLLTIVKSDQIKQLLLKLIQNALKVG</sequence>
<keyword evidence="1" id="KW-0472">Membrane</keyword>
<reference evidence="4 5" key="1">
    <citation type="journal article" date="2019" name="Syst. Appl. Microbiol.">
        <title>Characterization of Bifidobacterium species in feaces of the Egyptian fruit bat: Description of B. vespertilionis sp. nov. and B. rousetti sp. nov.</title>
        <authorList>
            <person name="Modesto M."/>
            <person name="Satti M."/>
            <person name="Watanabe K."/>
            <person name="Puglisi E."/>
            <person name="Morelli L."/>
            <person name="Huang C.-H."/>
            <person name="Liou J.-S."/>
            <person name="Miyashita M."/>
            <person name="Tamura T."/>
            <person name="Saito S."/>
            <person name="Mori K."/>
            <person name="Huang L."/>
            <person name="Sciavilla P."/>
            <person name="Sandri C."/>
            <person name="Spiezio C."/>
            <person name="Vitali F."/>
            <person name="Cavalieri D."/>
            <person name="Perpetuini G."/>
            <person name="Tofalo R."/>
            <person name="Bonetti A."/>
            <person name="Arita M."/>
            <person name="Mattarelli P."/>
        </authorList>
    </citation>
    <scope>NUCLEOTIDE SEQUENCE [LARGE SCALE GENOMIC DNA]</scope>
    <source>
        <strain evidence="2 5">RST16</strain>
        <strain evidence="3 4">RST8</strain>
    </source>
</reference>
<evidence type="ECO:0000313" key="3">
    <source>
        <dbReference type="EMBL" id="KAA8822782.1"/>
    </source>
</evidence>
<dbReference type="Proteomes" id="UP000374630">
    <property type="component" value="Unassembled WGS sequence"/>
</dbReference>
<evidence type="ECO:0000313" key="4">
    <source>
        <dbReference type="Proteomes" id="UP000345527"/>
    </source>
</evidence>
<protein>
    <submittedName>
        <fullName evidence="3">DUF4244 domain-containing protein</fullName>
    </submittedName>
</protein>
<organism evidence="3 4">
    <name type="scientific">Bifidobacterium vespertilionis</name>
    <dbReference type="NCBI Taxonomy" id="2562524"/>
    <lineage>
        <taxon>Bacteria</taxon>
        <taxon>Bacillati</taxon>
        <taxon>Actinomycetota</taxon>
        <taxon>Actinomycetes</taxon>
        <taxon>Bifidobacteriales</taxon>
        <taxon>Bifidobacteriaceae</taxon>
        <taxon>Bifidobacterium</taxon>
    </lineage>
</organism>
<dbReference type="Pfam" id="PF14029">
    <property type="entry name" value="DUF4244"/>
    <property type="match status" value="1"/>
</dbReference>
<accession>A0A5J5DWF3</accession>
<feature type="transmembrane region" description="Helical" evidence="1">
    <location>
        <begin position="55"/>
        <end position="73"/>
    </location>
</feature>
<name>A0A5J5DWF3_9BIFI</name>
<keyword evidence="1" id="KW-0812">Transmembrane</keyword>
<gene>
    <name evidence="3" type="ORF">EM848_07975</name>
    <name evidence="2" type="ORF">EMO90_05720</name>
</gene>
<dbReference type="RefSeq" id="WP_150354406.1">
    <property type="nucleotide sequence ID" value="NZ_JAFEJW010000008.1"/>
</dbReference>
<dbReference type="OrthoDB" id="3748241at2"/>
<keyword evidence="5" id="KW-1185">Reference proteome</keyword>
<comment type="caution">
    <text evidence="3">The sequence shown here is derived from an EMBL/GenBank/DDBJ whole genome shotgun (WGS) entry which is preliminary data.</text>
</comment>
<dbReference type="InterPro" id="IPR025338">
    <property type="entry name" value="DUF4244"/>
</dbReference>
<evidence type="ECO:0000313" key="5">
    <source>
        <dbReference type="Proteomes" id="UP000374630"/>
    </source>
</evidence>
<dbReference type="EMBL" id="RZNZ01000006">
    <property type="protein sequence ID" value="KAA8820960.1"/>
    <property type="molecule type" value="Genomic_DNA"/>
</dbReference>
<dbReference type="EMBL" id="RZOA01000015">
    <property type="protein sequence ID" value="KAA8822782.1"/>
    <property type="molecule type" value="Genomic_DNA"/>
</dbReference>
<keyword evidence="1" id="KW-1133">Transmembrane helix</keyword>
<proteinExistence type="predicted"/>
<dbReference type="Proteomes" id="UP000345527">
    <property type="component" value="Unassembled WGS sequence"/>
</dbReference>
<evidence type="ECO:0000256" key="1">
    <source>
        <dbReference type="SAM" id="Phobius"/>
    </source>
</evidence>